<dbReference type="CDD" id="cd09325">
    <property type="entry name" value="TDT_C4-dicarb_trans"/>
    <property type="match status" value="1"/>
</dbReference>
<feature type="transmembrane region" description="Helical" evidence="5">
    <location>
        <begin position="37"/>
        <end position="58"/>
    </location>
</feature>
<feature type="transmembrane region" description="Helical" evidence="5">
    <location>
        <begin position="96"/>
        <end position="118"/>
    </location>
</feature>
<organism evidence="6 7">
    <name type="scientific">Endozoicomonas numazuensis</name>
    <dbReference type="NCBI Taxonomy" id="1137799"/>
    <lineage>
        <taxon>Bacteria</taxon>
        <taxon>Pseudomonadati</taxon>
        <taxon>Pseudomonadota</taxon>
        <taxon>Gammaproteobacteria</taxon>
        <taxon>Oceanospirillales</taxon>
        <taxon>Endozoicomonadaceae</taxon>
        <taxon>Endozoicomonas</taxon>
    </lineage>
</organism>
<keyword evidence="7" id="KW-1185">Reference proteome</keyword>
<accession>A0A081MZZ3</accession>
<feature type="transmembrane region" description="Helical" evidence="5">
    <location>
        <begin position="70"/>
        <end position="90"/>
    </location>
</feature>
<protein>
    <submittedName>
        <fullName evidence="6">C4-dicarboxylate ABC transporter</fullName>
    </submittedName>
</protein>
<dbReference type="EMBL" id="JOKH01000012">
    <property type="protein sequence ID" value="KEQ11766.1"/>
    <property type="molecule type" value="Genomic_DNA"/>
</dbReference>
<gene>
    <name evidence="6" type="ORF">GZ78_28335</name>
</gene>
<evidence type="ECO:0000256" key="1">
    <source>
        <dbReference type="ARBA" id="ARBA00004141"/>
    </source>
</evidence>
<comment type="caution">
    <text evidence="6">The sequence shown here is derived from an EMBL/GenBank/DDBJ whole genome shotgun (WGS) entry which is preliminary data.</text>
</comment>
<comment type="subcellular location">
    <subcellularLocation>
        <location evidence="1">Membrane</location>
        <topology evidence="1">Multi-pass membrane protein</topology>
    </subcellularLocation>
</comment>
<keyword evidence="2 5" id="KW-0812">Transmembrane</keyword>
<dbReference type="InterPro" id="IPR004695">
    <property type="entry name" value="SLAC1/Mae1/Ssu1/TehA"/>
</dbReference>
<dbReference type="Proteomes" id="UP000028073">
    <property type="component" value="Unassembled WGS sequence"/>
</dbReference>
<evidence type="ECO:0000256" key="2">
    <source>
        <dbReference type="ARBA" id="ARBA00022692"/>
    </source>
</evidence>
<dbReference type="PANTHER" id="PTHR37955">
    <property type="entry name" value="TELLURITE RESISTANCE PROTEIN TEHA"/>
    <property type="match status" value="1"/>
</dbReference>
<dbReference type="PANTHER" id="PTHR37955:SF1">
    <property type="entry name" value="DEP DOMAIN-CONTAINING PROTEIN"/>
    <property type="match status" value="1"/>
</dbReference>
<dbReference type="AlphaFoldDB" id="A0A081MZZ3"/>
<feature type="transmembrane region" description="Helical" evidence="5">
    <location>
        <begin position="130"/>
        <end position="149"/>
    </location>
</feature>
<dbReference type="GO" id="GO:0046583">
    <property type="term" value="F:monoatomic cation efflux transmembrane transporter activity"/>
    <property type="evidence" value="ECO:0007669"/>
    <property type="project" value="TreeGrafter"/>
</dbReference>
<feature type="transmembrane region" description="Helical" evidence="5">
    <location>
        <begin position="155"/>
        <end position="176"/>
    </location>
</feature>
<feature type="transmembrane region" description="Helical" evidence="5">
    <location>
        <begin position="188"/>
        <end position="209"/>
    </location>
</feature>
<dbReference type="Gene3D" id="1.50.10.150">
    <property type="entry name" value="Voltage-dependent anion channel"/>
    <property type="match status" value="1"/>
</dbReference>
<feature type="transmembrane region" description="Helical" evidence="5">
    <location>
        <begin position="248"/>
        <end position="265"/>
    </location>
</feature>
<keyword evidence="4 5" id="KW-0472">Membrane</keyword>
<dbReference type="Pfam" id="PF03595">
    <property type="entry name" value="SLAC1"/>
    <property type="match status" value="1"/>
</dbReference>
<dbReference type="GO" id="GO:0005886">
    <property type="term" value="C:plasma membrane"/>
    <property type="evidence" value="ECO:0007669"/>
    <property type="project" value="TreeGrafter"/>
</dbReference>
<feature type="transmembrane region" description="Helical" evidence="5">
    <location>
        <begin position="285"/>
        <end position="304"/>
    </location>
</feature>
<proteinExistence type="predicted"/>
<keyword evidence="3 5" id="KW-1133">Transmembrane helix</keyword>
<evidence type="ECO:0000313" key="7">
    <source>
        <dbReference type="Proteomes" id="UP000028073"/>
    </source>
</evidence>
<dbReference type="InterPro" id="IPR052951">
    <property type="entry name" value="Tellurite_res_ion_channel"/>
</dbReference>
<dbReference type="STRING" id="1137799.GZ78_28335"/>
<dbReference type="InterPro" id="IPR038665">
    <property type="entry name" value="Voltage-dep_anion_channel_sf"/>
</dbReference>
<feature type="transmembrane region" description="Helical" evidence="5">
    <location>
        <begin position="215"/>
        <end position="236"/>
    </location>
</feature>
<evidence type="ECO:0000256" key="3">
    <source>
        <dbReference type="ARBA" id="ARBA00022989"/>
    </source>
</evidence>
<name>A0A081MZZ3_9GAMM</name>
<evidence type="ECO:0000256" key="5">
    <source>
        <dbReference type="SAM" id="Phobius"/>
    </source>
</evidence>
<evidence type="ECO:0000256" key="4">
    <source>
        <dbReference type="ARBA" id="ARBA00023136"/>
    </source>
</evidence>
<reference evidence="6 7" key="1">
    <citation type="submission" date="2014-06" db="EMBL/GenBank/DDBJ databases">
        <title>Whole Genome Sequences of Three Symbiotic Endozoicomonas Bacteria.</title>
        <authorList>
            <person name="Neave M.J."/>
            <person name="Apprill A."/>
            <person name="Voolstra C.R."/>
        </authorList>
    </citation>
    <scope>NUCLEOTIDE SEQUENCE [LARGE SCALE GENOMIC DNA]</scope>
    <source>
        <strain evidence="6 7">DSM 25634</strain>
    </source>
</reference>
<dbReference type="eggNOG" id="COG1275">
    <property type="taxonomic scope" value="Bacteria"/>
</dbReference>
<evidence type="ECO:0000313" key="6">
    <source>
        <dbReference type="EMBL" id="KEQ11766.1"/>
    </source>
</evidence>
<sequence length="311" mass="33766">MVSRLSRVPTPLGGLALGIASLGGAWSLIMPDQSQGLKLTAAIIAAILVLKVVLKFILHPHLIREDLSHPVVSSVMPTCAMAIMVIASALMPISEFAARALWVAAVVTHLILLVGFITHRARDFDIEHMVPSWFVPPVGIIVAAVTSPGMGFEPLVNILFVFGLFCYFVKLPIMLYRLIFKSTIPDAALPTFAIMGAPASLSLAGYLTITDNPSLIMISILAPLAIFMTAMVYMAFIKLLRLPFSPGYAAFTFPMVIGATALLKLEGKVDGVFADLFHQLGRIELWVATAIVTYVAIRYIVFYLKPRPKMA</sequence>